<dbReference type="Proteomes" id="UP001527181">
    <property type="component" value="Unassembled WGS sequence"/>
</dbReference>
<keyword evidence="2" id="KW-1185">Reference proteome</keyword>
<evidence type="ECO:0000313" key="2">
    <source>
        <dbReference type="Proteomes" id="UP001527181"/>
    </source>
</evidence>
<name>A0ABT4H7R2_PAEAL</name>
<dbReference type="InterPro" id="IPR008767">
    <property type="entry name" value="Phage_SPP1_head-tail_adaptor"/>
</dbReference>
<comment type="caution">
    <text evidence="1">The sequence shown here is derived from an EMBL/GenBank/DDBJ whole genome shotgun (WGS) entry which is preliminary data.</text>
</comment>
<dbReference type="RefSeq" id="WP_005552244.1">
    <property type="nucleotide sequence ID" value="NZ_JAMDLX010000005.1"/>
</dbReference>
<gene>
    <name evidence="1" type="ORF">M5X12_31465</name>
</gene>
<accession>A0ABT4H7R2</accession>
<organism evidence="1 2">
    <name type="scientific">Paenibacillus alvei</name>
    <name type="common">Bacillus alvei</name>
    <dbReference type="NCBI Taxonomy" id="44250"/>
    <lineage>
        <taxon>Bacteria</taxon>
        <taxon>Bacillati</taxon>
        <taxon>Bacillota</taxon>
        <taxon>Bacilli</taxon>
        <taxon>Bacillales</taxon>
        <taxon>Paenibacillaceae</taxon>
        <taxon>Paenibacillus</taxon>
    </lineage>
</organism>
<dbReference type="InterPro" id="IPR038666">
    <property type="entry name" value="SSP1_head-tail_sf"/>
</dbReference>
<evidence type="ECO:0000313" key="1">
    <source>
        <dbReference type="EMBL" id="MCY9765018.1"/>
    </source>
</evidence>
<dbReference type="NCBIfam" id="TIGR01563">
    <property type="entry name" value="gp16_SPP1"/>
    <property type="match status" value="1"/>
</dbReference>
<dbReference type="EMBL" id="JAMDNP010000148">
    <property type="protein sequence ID" value="MCY9765018.1"/>
    <property type="molecule type" value="Genomic_DNA"/>
</dbReference>
<dbReference type="GeneID" id="94492267"/>
<proteinExistence type="predicted"/>
<reference evidence="1 2" key="1">
    <citation type="submission" date="2022-05" db="EMBL/GenBank/DDBJ databases">
        <title>Genome Sequencing of Bee-Associated Microbes.</title>
        <authorList>
            <person name="Dunlap C."/>
        </authorList>
    </citation>
    <scope>NUCLEOTIDE SEQUENCE [LARGE SCALE GENOMIC DNA]</scope>
    <source>
        <strain evidence="1 2">NRRL B-04010</strain>
    </source>
</reference>
<sequence>MIRLQPFKYSPKLNTGRLNRRIVIQKKGGSKDGAGYPIPNQPWKDVITVWASRETLRGREFFAAAAVQHEKTIRFKIRYREDIKAGMRIMEKGRIYEIYAALDDPKGDRSETHLMTTEKTNG</sequence>
<protein>
    <submittedName>
        <fullName evidence="1">Phage head closure protein</fullName>
    </submittedName>
</protein>
<dbReference type="Pfam" id="PF05521">
    <property type="entry name" value="Phage_HCP"/>
    <property type="match status" value="1"/>
</dbReference>
<dbReference type="Gene3D" id="2.40.10.270">
    <property type="entry name" value="Bacteriophage SPP1 head-tail adaptor protein"/>
    <property type="match status" value="1"/>
</dbReference>